<organism evidence="2 3">
    <name type="scientific">Kibdelosporangium phytohabitans</name>
    <dbReference type="NCBI Taxonomy" id="860235"/>
    <lineage>
        <taxon>Bacteria</taxon>
        <taxon>Bacillati</taxon>
        <taxon>Actinomycetota</taxon>
        <taxon>Actinomycetes</taxon>
        <taxon>Pseudonocardiales</taxon>
        <taxon>Pseudonocardiaceae</taxon>
        <taxon>Kibdelosporangium</taxon>
    </lineage>
</organism>
<reference evidence="2 3" key="1">
    <citation type="submission" date="2015-07" db="EMBL/GenBank/DDBJ databases">
        <title>Genome sequencing of Kibdelosporangium phytohabitans.</title>
        <authorList>
            <person name="Qin S."/>
            <person name="Xing K."/>
        </authorList>
    </citation>
    <scope>NUCLEOTIDE SEQUENCE [LARGE SCALE GENOMIC DNA]</scope>
    <source>
        <strain evidence="2 3">KLBMP1111</strain>
    </source>
</reference>
<name>A0A0N9HYF0_9PSEU</name>
<dbReference type="AlphaFoldDB" id="A0A0N9HYF0"/>
<dbReference type="InterPro" id="IPR006076">
    <property type="entry name" value="FAD-dep_OxRdtase"/>
</dbReference>
<dbReference type="Gene3D" id="3.30.9.10">
    <property type="entry name" value="D-Amino Acid Oxidase, subunit A, domain 2"/>
    <property type="match status" value="1"/>
</dbReference>
<accession>A0A0N9HYF0</accession>
<gene>
    <name evidence="2" type="ORF">AOZ06_29850</name>
</gene>
<evidence type="ECO:0000313" key="2">
    <source>
        <dbReference type="EMBL" id="ALG10538.1"/>
    </source>
</evidence>
<dbReference type="SUPFAM" id="SSF51905">
    <property type="entry name" value="FAD/NAD(P)-binding domain"/>
    <property type="match status" value="1"/>
</dbReference>
<dbReference type="EMBL" id="CP012752">
    <property type="protein sequence ID" value="ALG10538.1"/>
    <property type="molecule type" value="Genomic_DNA"/>
</dbReference>
<feature type="domain" description="FAD dependent oxidoreductase" evidence="1">
    <location>
        <begin position="3"/>
        <end position="186"/>
    </location>
</feature>
<dbReference type="STRING" id="860235.AOZ06_29850"/>
<evidence type="ECO:0000313" key="3">
    <source>
        <dbReference type="Proteomes" id="UP000063699"/>
    </source>
</evidence>
<dbReference type="Gene3D" id="3.50.50.60">
    <property type="entry name" value="FAD/NAD(P)-binding domain"/>
    <property type="match status" value="1"/>
</dbReference>
<dbReference type="Pfam" id="PF01266">
    <property type="entry name" value="DAO"/>
    <property type="match status" value="1"/>
</dbReference>
<keyword evidence="3" id="KW-1185">Reference proteome</keyword>
<proteinExistence type="predicted"/>
<dbReference type="KEGG" id="kphy:AOZ06_29850"/>
<sequence>MHDVVVVGNGSLGLSLGLVLARRGVRVAVLGRPHRPGAASTAAGAMIGTFGEVTTTLLKSDYGRTKLDWAYRASRMWPQWLASLSPDSDGTDLLTADGTIVMLNTIGLPEIDTENYRAIRRALTEYDEPYEDIEDIGWLDPEPAARPLRAMFLHHEHAVNAPELLVRLEKAFLGAGGALITEQATRSRHLVVEEFLV</sequence>
<evidence type="ECO:0000259" key="1">
    <source>
        <dbReference type="Pfam" id="PF01266"/>
    </source>
</evidence>
<dbReference type="Proteomes" id="UP000063699">
    <property type="component" value="Chromosome"/>
</dbReference>
<protein>
    <recommendedName>
        <fullName evidence="1">FAD dependent oxidoreductase domain-containing protein</fullName>
    </recommendedName>
</protein>
<dbReference type="InterPro" id="IPR036188">
    <property type="entry name" value="FAD/NAD-bd_sf"/>
</dbReference>